<organism evidence="2 3">
    <name type="scientific">Colletotrichum higginsianum (strain IMI 349063)</name>
    <name type="common">Crucifer anthracnose fungus</name>
    <dbReference type="NCBI Taxonomy" id="759273"/>
    <lineage>
        <taxon>Eukaryota</taxon>
        <taxon>Fungi</taxon>
        <taxon>Dikarya</taxon>
        <taxon>Ascomycota</taxon>
        <taxon>Pezizomycotina</taxon>
        <taxon>Sordariomycetes</taxon>
        <taxon>Hypocreomycetidae</taxon>
        <taxon>Glomerellales</taxon>
        <taxon>Glomerellaceae</taxon>
        <taxon>Colletotrichum</taxon>
        <taxon>Colletotrichum destructivum species complex</taxon>
    </lineage>
</organism>
<gene>
    <name evidence="2" type="ORF">CH63R_06588</name>
</gene>
<accession>A0A1B7YFR3</accession>
<name>A0A1B7YFR3_COLHI</name>
<feature type="region of interest" description="Disordered" evidence="1">
    <location>
        <begin position="1"/>
        <end position="113"/>
    </location>
</feature>
<evidence type="ECO:0000313" key="2">
    <source>
        <dbReference type="EMBL" id="OBR10896.1"/>
    </source>
</evidence>
<dbReference type="SUPFAM" id="SSF52047">
    <property type="entry name" value="RNI-like"/>
    <property type="match status" value="1"/>
</dbReference>
<dbReference type="OrthoDB" id="550575at2759"/>
<dbReference type="AlphaFoldDB" id="A0A1B7YFR3"/>
<evidence type="ECO:0000256" key="1">
    <source>
        <dbReference type="SAM" id="MobiDB-lite"/>
    </source>
</evidence>
<dbReference type="RefSeq" id="XP_018159413.1">
    <property type="nucleotide sequence ID" value="XM_018301563.1"/>
</dbReference>
<dbReference type="GeneID" id="28865670"/>
<dbReference type="Gene3D" id="3.80.10.10">
    <property type="entry name" value="Ribonuclease Inhibitor"/>
    <property type="match status" value="1"/>
</dbReference>
<protein>
    <submittedName>
        <fullName evidence="2">Uncharacterized protein</fullName>
    </submittedName>
</protein>
<dbReference type="Proteomes" id="UP000092177">
    <property type="component" value="Chromosome 4"/>
</dbReference>
<evidence type="ECO:0000313" key="3">
    <source>
        <dbReference type="Proteomes" id="UP000092177"/>
    </source>
</evidence>
<dbReference type="KEGG" id="chig:CH63R_06588"/>
<keyword evidence="3" id="KW-1185">Reference proteome</keyword>
<proteinExistence type="predicted"/>
<comment type="caution">
    <text evidence="2">The sequence shown here is derived from an EMBL/GenBank/DDBJ whole genome shotgun (WGS) entry which is preliminary data.</text>
</comment>
<dbReference type="VEuPathDB" id="FungiDB:CH63R_06588"/>
<reference evidence="3" key="1">
    <citation type="journal article" date="2017" name="BMC Genomics">
        <title>Gapless genome assembly of Colletotrichum higginsianum reveals chromosome structure and association of transposable elements with secondary metabolite gene clusters.</title>
        <authorList>
            <person name="Dallery J.-F."/>
            <person name="Lapalu N."/>
            <person name="Zampounis A."/>
            <person name="Pigne S."/>
            <person name="Luyten I."/>
            <person name="Amselem J."/>
            <person name="Wittenberg A.H.J."/>
            <person name="Zhou S."/>
            <person name="de Queiroz M.V."/>
            <person name="Robin G.P."/>
            <person name="Auger A."/>
            <person name="Hainaut M."/>
            <person name="Henrissat B."/>
            <person name="Kim K.-T."/>
            <person name="Lee Y.-H."/>
            <person name="Lespinet O."/>
            <person name="Schwartz D.C."/>
            <person name="Thon M.R."/>
            <person name="O'Connell R.J."/>
        </authorList>
    </citation>
    <scope>NUCLEOTIDE SEQUENCE [LARGE SCALE GENOMIC DNA]</scope>
    <source>
        <strain evidence="3">IMI 349063</strain>
    </source>
</reference>
<feature type="compositionally biased region" description="Basic residues" evidence="1">
    <location>
        <begin position="49"/>
        <end position="65"/>
    </location>
</feature>
<dbReference type="InterPro" id="IPR032675">
    <property type="entry name" value="LRR_dom_sf"/>
</dbReference>
<dbReference type="EMBL" id="LTAN01000004">
    <property type="protein sequence ID" value="OBR10896.1"/>
    <property type="molecule type" value="Genomic_DNA"/>
</dbReference>
<sequence>MPRTLQPEPTANADMPEALETRPPSGRIEEEARAKSPKNKPPAQAQNNHGRRSRRRESRRRRKQQKREADAQQLLQNVGRVAPIQPSDAERLTDVDVQPGTELSRSTCHDGMDDDETVSILGGLADLFSTDATEGTSANTAPAPDVTMIDHLDVGLAGPLGIDLGIAASTSPFGHEAFPNEPSSDQNGGCGLSITSVWGFAPVISYSSIAGPPPRMVAIHSADGWNEMLYGDFAPLGRLNICPYFQFTDLLVRELVADPARTAKLTQITVGNSDCRNFLTDNGLEDLACGCPALEYLTIHGAVKISDRGFQAVIDKCPSIRRIALCGMDYEPNNVCGSALVKLMEQPFIALYLEGIVLRNTAVHPLTVRRLREHRNQLKISAGPWDMEPGYL</sequence>